<proteinExistence type="predicted"/>
<dbReference type="Proteomes" id="UP000821865">
    <property type="component" value="Chromosome 3"/>
</dbReference>
<reference evidence="1" key="1">
    <citation type="submission" date="2020-05" db="EMBL/GenBank/DDBJ databases">
        <title>Large-scale comparative analyses of tick genomes elucidate their genetic diversity and vector capacities.</title>
        <authorList>
            <person name="Jia N."/>
            <person name="Wang J."/>
            <person name="Shi W."/>
            <person name="Du L."/>
            <person name="Sun Y."/>
            <person name="Zhan W."/>
            <person name="Jiang J."/>
            <person name="Wang Q."/>
            <person name="Zhang B."/>
            <person name="Ji P."/>
            <person name="Sakyi L.B."/>
            <person name="Cui X."/>
            <person name="Yuan T."/>
            <person name="Jiang B."/>
            <person name="Yang W."/>
            <person name="Lam T.T.-Y."/>
            <person name="Chang Q."/>
            <person name="Ding S."/>
            <person name="Wang X."/>
            <person name="Zhu J."/>
            <person name="Ruan X."/>
            <person name="Zhao L."/>
            <person name="Wei J."/>
            <person name="Que T."/>
            <person name="Du C."/>
            <person name="Cheng J."/>
            <person name="Dai P."/>
            <person name="Han X."/>
            <person name="Huang E."/>
            <person name="Gao Y."/>
            <person name="Liu J."/>
            <person name="Shao H."/>
            <person name="Ye R."/>
            <person name="Li L."/>
            <person name="Wei W."/>
            <person name="Wang X."/>
            <person name="Wang C."/>
            <person name="Yang T."/>
            <person name="Huo Q."/>
            <person name="Li W."/>
            <person name="Guo W."/>
            <person name="Chen H."/>
            <person name="Zhou L."/>
            <person name="Ni X."/>
            <person name="Tian J."/>
            <person name="Zhou Y."/>
            <person name="Sheng Y."/>
            <person name="Liu T."/>
            <person name="Pan Y."/>
            <person name="Xia L."/>
            <person name="Li J."/>
            <person name="Zhao F."/>
            <person name="Cao W."/>
        </authorList>
    </citation>
    <scope>NUCLEOTIDE SEQUENCE</scope>
    <source>
        <strain evidence="1">Dsil-2018</strain>
    </source>
</reference>
<evidence type="ECO:0000313" key="1">
    <source>
        <dbReference type="EMBL" id="KAH7960558.1"/>
    </source>
</evidence>
<gene>
    <name evidence="1" type="ORF">HPB49_021124</name>
</gene>
<name>A0ACB8D842_DERSI</name>
<dbReference type="EMBL" id="CM023472">
    <property type="protein sequence ID" value="KAH7960558.1"/>
    <property type="molecule type" value="Genomic_DNA"/>
</dbReference>
<protein>
    <submittedName>
        <fullName evidence="1">Uncharacterized protein</fullName>
    </submittedName>
</protein>
<organism evidence="1 2">
    <name type="scientific">Dermacentor silvarum</name>
    <name type="common">Tick</name>
    <dbReference type="NCBI Taxonomy" id="543639"/>
    <lineage>
        <taxon>Eukaryota</taxon>
        <taxon>Metazoa</taxon>
        <taxon>Ecdysozoa</taxon>
        <taxon>Arthropoda</taxon>
        <taxon>Chelicerata</taxon>
        <taxon>Arachnida</taxon>
        <taxon>Acari</taxon>
        <taxon>Parasitiformes</taxon>
        <taxon>Ixodida</taxon>
        <taxon>Ixodoidea</taxon>
        <taxon>Ixodidae</taxon>
        <taxon>Rhipicephalinae</taxon>
        <taxon>Dermacentor</taxon>
    </lineage>
</organism>
<accession>A0ACB8D842</accession>
<comment type="caution">
    <text evidence="1">The sequence shown here is derived from an EMBL/GenBank/DDBJ whole genome shotgun (WGS) entry which is preliminary data.</text>
</comment>
<keyword evidence="2" id="KW-1185">Reference proteome</keyword>
<evidence type="ECO:0000313" key="2">
    <source>
        <dbReference type="Proteomes" id="UP000821865"/>
    </source>
</evidence>
<sequence length="234" mass="26402">MMQPKLSRIDDEVVLRREDTLVTRESSVRGNLRNLFILSTDETTTSNERVTRRGGKPVRPLARRFVISQNRSPTAYVLRGFDCSFLDSRRITFGQPLPNVCVSCSVLPARALLLPCDHTVCEVCKCDTFDRAETAADQDDSAVDTLRSGVCPKDGVPFADSCLEVLTTSLEQVHSQLALCVNASLGCPFRAELRHLKEHYFYDCRFSPRSCNHCGRYDIPACDILRHSLRCARW</sequence>